<reference evidence="2 3" key="1">
    <citation type="submission" date="2018-06" db="EMBL/GenBank/DDBJ databases">
        <title>Paenibacillus imtechensis sp. nov.</title>
        <authorList>
            <person name="Pinnaka A.K."/>
            <person name="Singh H."/>
            <person name="Kaur M."/>
        </authorList>
    </citation>
    <scope>NUCLEOTIDE SEQUENCE [LARGE SCALE GENOMIC DNA]</scope>
    <source>
        <strain evidence="2 3">SMB1</strain>
    </source>
</reference>
<organism evidence="2 3">
    <name type="scientific">Paenibacillus sambharensis</name>
    <dbReference type="NCBI Taxonomy" id="1803190"/>
    <lineage>
        <taxon>Bacteria</taxon>
        <taxon>Bacillati</taxon>
        <taxon>Bacillota</taxon>
        <taxon>Bacilli</taxon>
        <taxon>Bacillales</taxon>
        <taxon>Paenibacillaceae</taxon>
        <taxon>Paenibacillus</taxon>
    </lineage>
</organism>
<dbReference type="SUPFAM" id="SSF55383">
    <property type="entry name" value="Copper amine oxidase, domain N"/>
    <property type="match status" value="1"/>
</dbReference>
<dbReference type="OrthoDB" id="2677881at2"/>
<evidence type="ECO:0000313" key="2">
    <source>
        <dbReference type="EMBL" id="PZD93848.1"/>
    </source>
</evidence>
<feature type="domain" description="Copper amine oxidase-like N-terminal" evidence="1">
    <location>
        <begin position="34"/>
        <end position="89"/>
    </location>
</feature>
<comment type="caution">
    <text evidence="2">The sequence shown here is derived from an EMBL/GenBank/DDBJ whole genome shotgun (WGS) entry which is preliminary data.</text>
</comment>
<proteinExistence type="predicted"/>
<evidence type="ECO:0000259" key="1">
    <source>
        <dbReference type="Pfam" id="PF07833"/>
    </source>
</evidence>
<gene>
    <name evidence="2" type="ORF">DNH61_20300</name>
</gene>
<dbReference type="InterPro" id="IPR036582">
    <property type="entry name" value="Mao_N_sf"/>
</dbReference>
<sequence length="186" mass="20881">MKAKKLLVLVALLSIWGGTMIFADSASSKIKVIVNGSELDEAGVMTDGKTYLPLRQISNSLQALISWDEASKKVTINKPNVHMFLFQNNTVFGKVSKGSRYTFSVWAQVDSLRMNISALKVTIADPSGREELIQSQDVNAQKDNFWFRTKDIRYAFEAGGSYTVRFYMKPDGDEWKVVSEKLIIAE</sequence>
<keyword evidence="3" id="KW-1185">Reference proteome</keyword>
<dbReference type="InterPro" id="IPR012854">
    <property type="entry name" value="Cu_amine_oxidase-like_N"/>
</dbReference>
<accession>A0A2W1L1M9</accession>
<dbReference type="Proteomes" id="UP000249522">
    <property type="component" value="Unassembled WGS sequence"/>
</dbReference>
<dbReference type="Pfam" id="PF07833">
    <property type="entry name" value="Cu_amine_oxidN1"/>
    <property type="match status" value="1"/>
</dbReference>
<dbReference type="RefSeq" id="WP_111148659.1">
    <property type="nucleotide sequence ID" value="NZ_QKRB01000055.1"/>
</dbReference>
<evidence type="ECO:0000313" key="3">
    <source>
        <dbReference type="Proteomes" id="UP000249522"/>
    </source>
</evidence>
<protein>
    <submittedName>
        <fullName evidence="2">Copper amine oxidase</fullName>
    </submittedName>
</protein>
<dbReference type="AlphaFoldDB" id="A0A2W1L1M9"/>
<dbReference type="EMBL" id="QKRB01000055">
    <property type="protein sequence ID" value="PZD93848.1"/>
    <property type="molecule type" value="Genomic_DNA"/>
</dbReference>
<name>A0A2W1L1M9_9BACL</name>